<dbReference type="Gene3D" id="3.40.50.300">
    <property type="entry name" value="P-loop containing nucleotide triphosphate hydrolases"/>
    <property type="match status" value="1"/>
</dbReference>
<dbReference type="GO" id="GO:0005524">
    <property type="term" value="F:ATP binding"/>
    <property type="evidence" value="ECO:0007669"/>
    <property type="project" value="UniProtKB-KW"/>
</dbReference>
<dbReference type="PROSITE" id="PS51146">
    <property type="entry name" value="KAIC"/>
    <property type="match status" value="1"/>
</dbReference>
<accession>A0A7C5UX75</accession>
<protein>
    <recommendedName>
        <fullName evidence="3">KaiC domain-containing protein</fullName>
    </recommendedName>
</protein>
<evidence type="ECO:0000256" key="1">
    <source>
        <dbReference type="ARBA" id="ARBA00022741"/>
    </source>
</evidence>
<keyword evidence="2" id="KW-0067">ATP-binding</keyword>
<dbReference type="SMART" id="SM00382">
    <property type="entry name" value="AAA"/>
    <property type="match status" value="1"/>
</dbReference>
<feature type="domain" description="KaiC" evidence="3">
    <location>
        <begin position="3"/>
        <end position="236"/>
    </location>
</feature>
<organism evidence="4">
    <name type="scientific">Ignisphaera aggregans</name>
    <dbReference type="NCBI Taxonomy" id="334771"/>
    <lineage>
        <taxon>Archaea</taxon>
        <taxon>Thermoproteota</taxon>
        <taxon>Thermoprotei</taxon>
        <taxon>Desulfurococcales</taxon>
        <taxon>Desulfurococcaceae</taxon>
        <taxon>Ignisphaera</taxon>
    </lineage>
</organism>
<evidence type="ECO:0000313" key="4">
    <source>
        <dbReference type="EMBL" id="HHR95581.1"/>
    </source>
</evidence>
<evidence type="ECO:0000256" key="2">
    <source>
        <dbReference type="ARBA" id="ARBA00022840"/>
    </source>
</evidence>
<dbReference type="InterPro" id="IPR003593">
    <property type="entry name" value="AAA+_ATPase"/>
</dbReference>
<dbReference type="EMBL" id="DRUB01000031">
    <property type="protein sequence ID" value="HHR95581.1"/>
    <property type="molecule type" value="Genomic_DNA"/>
</dbReference>
<dbReference type="Pfam" id="PF06745">
    <property type="entry name" value="ATPase"/>
    <property type="match status" value="1"/>
</dbReference>
<proteinExistence type="predicted"/>
<dbReference type="InterPro" id="IPR027417">
    <property type="entry name" value="P-loop_NTPase"/>
</dbReference>
<dbReference type="SUPFAM" id="SSF52540">
    <property type="entry name" value="P-loop containing nucleoside triphosphate hydrolases"/>
    <property type="match status" value="1"/>
</dbReference>
<dbReference type="PANTHER" id="PTHR43637:SF1">
    <property type="entry name" value="UPF0273 PROTEIN TM_0370"/>
    <property type="match status" value="1"/>
</dbReference>
<dbReference type="InterPro" id="IPR010624">
    <property type="entry name" value="KaiC_dom"/>
</dbReference>
<name>A0A7C5UX75_9CREN</name>
<dbReference type="AlphaFoldDB" id="A0A7C5UX75"/>
<keyword evidence="1" id="KW-0547">Nucleotide-binding</keyword>
<reference evidence="4" key="1">
    <citation type="journal article" date="2020" name="mSystems">
        <title>Genome- and Community-Level Interaction Insights into Carbon Utilization and Element Cycling Functions of Hydrothermarchaeota in Hydrothermal Sediment.</title>
        <authorList>
            <person name="Zhou Z."/>
            <person name="Liu Y."/>
            <person name="Xu W."/>
            <person name="Pan J."/>
            <person name="Luo Z.H."/>
            <person name="Li M."/>
        </authorList>
    </citation>
    <scope>NUCLEOTIDE SEQUENCE [LARGE SCALE GENOMIC DNA]</scope>
    <source>
        <strain evidence="4">SpSt-1</strain>
    </source>
</reference>
<dbReference type="InterPro" id="IPR014774">
    <property type="entry name" value="KaiC-like_dom"/>
</dbReference>
<gene>
    <name evidence="4" type="ORF">ENL47_01860</name>
</gene>
<evidence type="ECO:0000259" key="3">
    <source>
        <dbReference type="PROSITE" id="PS51146"/>
    </source>
</evidence>
<sequence length="461" mass="52504">MGNSFTFGVAELDKLFSPVLKPPSTIVIAGHPGAGKTTLASTICYANALNNNKCLYISFQEDEEKFFTNMKRLGIDFYALKNHGLIKYVSLPLYANIEDIVNEINNIISSGEYRVIAIDSINALLQTSKEDYAKRAWLQNYFYNLPKILNGICILVSELALGEETLKLGAIEFVADAIIVLKHKISSGLITRKIEVRKARSASLHIAEFPFLILEGKGIKVYIPPLLEKVAREGPEIDIACSKLRNILDHLHKGMTIYITYPPDARPLIFIPIFIGLTVLNNLKTHVISYLYPPETIKILIQKSFSDMDINYSIIENILNRFFVFNSINPFTYSVDELLMKELSMVLEYNSDIVIFHGIDILQTVAPKKLYIQSLYNQLNYLKDMGKLVVRLGGMVNEDIYRVNAMLSDVVMRHDIEYRNGAGVYKLYIWRRGIRPHIIQYEEILECCNEIAQKIKSLKLF</sequence>
<comment type="caution">
    <text evidence="4">The sequence shown here is derived from an EMBL/GenBank/DDBJ whole genome shotgun (WGS) entry which is preliminary data.</text>
</comment>
<dbReference type="PANTHER" id="PTHR43637">
    <property type="entry name" value="UPF0273 PROTEIN TM_0370"/>
    <property type="match status" value="1"/>
</dbReference>